<name>A0A2A6CB30_PRIPA</name>
<dbReference type="InterPro" id="IPR019426">
    <property type="entry name" value="7TM_GPCR_serpentine_rcpt_Srv"/>
</dbReference>
<reference evidence="2" key="1">
    <citation type="journal article" date="2008" name="Nat. Genet.">
        <title>The Pristionchus pacificus genome provides a unique perspective on nematode lifestyle and parasitism.</title>
        <authorList>
            <person name="Dieterich C."/>
            <person name="Clifton S.W."/>
            <person name="Schuster L.N."/>
            <person name="Chinwalla A."/>
            <person name="Delehaunty K."/>
            <person name="Dinkelacker I."/>
            <person name="Fulton L."/>
            <person name="Fulton R."/>
            <person name="Godfrey J."/>
            <person name="Minx P."/>
            <person name="Mitreva M."/>
            <person name="Roeseler W."/>
            <person name="Tian H."/>
            <person name="Witte H."/>
            <person name="Yang S.P."/>
            <person name="Wilson R.K."/>
            <person name="Sommer R.J."/>
        </authorList>
    </citation>
    <scope>NUCLEOTIDE SEQUENCE [LARGE SCALE GENOMIC DNA]</scope>
    <source>
        <strain evidence="2">PS312</strain>
    </source>
</reference>
<gene>
    <name evidence="1" type="primary">WBGene00276953</name>
</gene>
<accession>A0A8R1UTI9</accession>
<dbReference type="PANTHER" id="PTHR31627:SF42">
    <property type="entry name" value="G_PROTEIN_RECEP_F1_2 DOMAIN-CONTAINING PROTEIN-RELATED"/>
    <property type="match status" value="1"/>
</dbReference>
<protein>
    <submittedName>
        <fullName evidence="1">G protein-coupled receptor</fullName>
    </submittedName>
</protein>
<reference evidence="1" key="2">
    <citation type="submission" date="2022-06" db="UniProtKB">
        <authorList>
            <consortium name="EnsemblMetazoa"/>
        </authorList>
    </citation>
    <scope>IDENTIFICATION</scope>
    <source>
        <strain evidence="1">PS312</strain>
    </source>
</reference>
<evidence type="ECO:0000313" key="1">
    <source>
        <dbReference type="EnsemblMetazoa" id="PPA38584.1"/>
    </source>
</evidence>
<dbReference type="PANTHER" id="PTHR31627">
    <property type="entry name" value="SERPENTINE RECEPTOR CLASS GAMMA-RELATED"/>
    <property type="match status" value="1"/>
</dbReference>
<dbReference type="InterPro" id="IPR051119">
    <property type="entry name" value="Nematode_SR-like"/>
</dbReference>
<dbReference type="Proteomes" id="UP000005239">
    <property type="component" value="Unassembled WGS sequence"/>
</dbReference>
<evidence type="ECO:0000313" key="2">
    <source>
        <dbReference type="Proteomes" id="UP000005239"/>
    </source>
</evidence>
<dbReference type="EnsemblMetazoa" id="PPA38584.1">
    <property type="protein sequence ID" value="PPA38584.1"/>
    <property type="gene ID" value="WBGene00276953"/>
</dbReference>
<organism evidence="1 2">
    <name type="scientific">Pristionchus pacificus</name>
    <name type="common">Parasitic nematode worm</name>
    <dbReference type="NCBI Taxonomy" id="54126"/>
    <lineage>
        <taxon>Eukaryota</taxon>
        <taxon>Metazoa</taxon>
        <taxon>Ecdysozoa</taxon>
        <taxon>Nematoda</taxon>
        <taxon>Chromadorea</taxon>
        <taxon>Rhabditida</taxon>
        <taxon>Rhabditina</taxon>
        <taxon>Diplogasteromorpha</taxon>
        <taxon>Diplogasteroidea</taxon>
        <taxon>Neodiplogasteridae</taxon>
        <taxon>Pristionchus</taxon>
    </lineage>
</organism>
<proteinExistence type="predicted"/>
<keyword evidence="2" id="KW-1185">Reference proteome</keyword>
<dbReference type="AlphaFoldDB" id="A0A2A6CB30"/>
<accession>A0A2A6CB30</accession>
<dbReference type="Pfam" id="PF10323">
    <property type="entry name" value="7TM_GPCR_Srv"/>
    <property type="match status" value="1"/>
</dbReference>
<sequence>MESNLSQTNAFLITLLLSISSIISALCYVFILIRITRIVSTGSRSLRFRRDLSLIIVGFSLFLTLLFAATFYVFCFIFSRLGDVDRSLNRKDRIGTLQLKTVDSVGCLFTHVALFLSVVNSWMLLFTNRSTRKTILSRNNFDSSSVNIVAIN</sequence>